<feature type="active site" evidence="4">
    <location>
        <position position="290"/>
    </location>
</feature>
<dbReference type="NCBIfam" id="NF006794">
    <property type="entry name" value="PRK09300.1-1"/>
    <property type="match status" value="1"/>
</dbReference>
<comment type="similarity">
    <text evidence="4">Belongs to the tRNA-intron endonuclease family. Archaeal long subfamily.</text>
</comment>
<evidence type="ECO:0000256" key="2">
    <source>
        <dbReference type="ARBA" id="ARBA00023239"/>
    </source>
</evidence>
<feature type="domain" description="tRNA intron endonuclease catalytic" evidence="5">
    <location>
        <begin position="249"/>
        <end position="327"/>
    </location>
</feature>
<dbReference type="EMBL" id="BAAADU010000002">
    <property type="protein sequence ID" value="GAA0650808.1"/>
    <property type="molecule type" value="Genomic_DNA"/>
</dbReference>
<accession>A0AAV3T166</accession>
<evidence type="ECO:0000256" key="3">
    <source>
        <dbReference type="ARBA" id="ARBA00024798"/>
    </source>
</evidence>
<proteinExistence type="inferred from homology"/>
<organism evidence="7 8">
    <name type="scientific">Salarchaeum japonicum</name>
    <dbReference type="NCBI Taxonomy" id="555573"/>
    <lineage>
        <taxon>Archaea</taxon>
        <taxon>Methanobacteriati</taxon>
        <taxon>Methanobacteriota</taxon>
        <taxon>Stenosarchaea group</taxon>
        <taxon>Halobacteria</taxon>
        <taxon>Halobacteriales</taxon>
        <taxon>Halobacteriaceae</taxon>
    </lineage>
</organism>
<dbReference type="RefSeq" id="WP_227261092.1">
    <property type="nucleotide sequence ID" value="NZ_BAAADU010000002.1"/>
</dbReference>
<dbReference type="Gene3D" id="3.40.1350.10">
    <property type="match status" value="2"/>
</dbReference>
<protein>
    <recommendedName>
        <fullName evidence="4">tRNA-splicing endonuclease</fullName>
        <ecNumber evidence="4">4.6.1.16</ecNumber>
    </recommendedName>
    <alternativeName>
        <fullName evidence="4">tRNA-intron endonuclease</fullName>
    </alternativeName>
</protein>
<dbReference type="InterPro" id="IPR006678">
    <property type="entry name" value="tRNA_intron_Endonuc_N"/>
</dbReference>
<comment type="function">
    <text evidence="3">Endonuclease that removes tRNA introns. Cleaves pre-tRNA at the 5'- and 3'-splice sites to release the intron. The products are an intron and two tRNA half-molecules bearing 2',3' cyclic phosphate and 5'-OH termini. Recognizes a pseudosymmetric substrate in which 2 bulged loops of 3 bases are separated by a stem of 4 bp.</text>
</comment>
<dbReference type="InterPro" id="IPR036167">
    <property type="entry name" value="tRNA_intron_Endo_cat-like_sf"/>
</dbReference>
<name>A0AAV3T166_9EURY</name>
<comment type="caution">
    <text evidence="7">The sequence shown here is derived from an EMBL/GenBank/DDBJ whole genome shotgun (WGS) entry which is preliminary data.</text>
</comment>
<keyword evidence="1 4" id="KW-0819">tRNA processing</keyword>
<evidence type="ECO:0000313" key="8">
    <source>
        <dbReference type="Proteomes" id="UP001500194"/>
    </source>
</evidence>
<comment type="function">
    <text evidence="4">Endonuclease that removes tRNA introns. Cleaves pre-tRNA at the 5' and 3' splice sites to release the intron. The products are an intron and two tRNA half-molecules bearing 2',3' cyclic phosphate and 5'-OH termini. Recognizes a pseudosymmetric substrate in which 2 bulged loops of 3 bases are separated by a stem of 4 bp.</text>
</comment>
<dbReference type="Pfam" id="PF02778">
    <property type="entry name" value="tRNA_int_endo_N"/>
    <property type="match status" value="2"/>
</dbReference>
<dbReference type="GeneID" id="68574125"/>
<dbReference type="InterPro" id="IPR011856">
    <property type="entry name" value="tRNA_endonuc-like_dom_sf"/>
</dbReference>
<dbReference type="InterPro" id="IPR023516">
    <property type="entry name" value="tRNA_splic_arch_long"/>
</dbReference>
<evidence type="ECO:0000259" key="5">
    <source>
        <dbReference type="Pfam" id="PF01974"/>
    </source>
</evidence>
<evidence type="ECO:0000313" key="7">
    <source>
        <dbReference type="EMBL" id="GAA0650808.1"/>
    </source>
</evidence>
<sequence length="343" mass="37719">MKGHARDGLVHVGGDARQRFYDSRGYGRPREGDDVVLAPVEAAHLLFRGDLDAVEVEGRDCGFADYLARQGPGFGARFVVYADLRDRGFYLSPARDGWVADSEGIDFVVYPRGDGPWDDTEAYRIRTVSERADVAAGALGDVTLAVVDEESDITYFETERLALPDDAPETPPTADGVLLDDRVVVWEPPERLHHAFFYGQPLTGRAAEHAPLQLSLVEAAHLAAVGALSVEGGVEAVVAHGRDAEGDRFDRRLRAYRALRDAGYTPKTGFKFGADFRVYHDIEDADNLGHSPWLVRALPADHTFSPRDVALDVRLAHGVRKRMVFALDAQDSPDWLAVSRLTP</sequence>
<keyword evidence="2 4" id="KW-0456">Lyase</keyword>
<dbReference type="SUPFAM" id="SSF53032">
    <property type="entry name" value="tRNA-intron endonuclease catalytic domain-like"/>
    <property type="match status" value="2"/>
</dbReference>
<dbReference type="HAMAP" id="MF_01834">
    <property type="entry name" value="EndA_long"/>
    <property type="match status" value="1"/>
</dbReference>
<dbReference type="SUPFAM" id="SSF55267">
    <property type="entry name" value="tRNA-intron endonuclease N-terminal domain-like"/>
    <property type="match status" value="2"/>
</dbReference>
<comment type="catalytic activity">
    <reaction evidence="4">
        <text>pretRNA = a 3'-half-tRNA molecule with a 5'-OH end + a 5'-half-tRNA molecule with a 2',3'-cyclic phosphate end + an intron with a 2',3'-cyclic phosphate and a 5'-hydroxyl terminus.</text>
        <dbReference type="EC" id="4.6.1.16"/>
    </reaction>
</comment>
<gene>
    <name evidence="4 7" type="primary">endA</name>
    <name evidence="7" type="ORF">GCM10009019_12110</name>
</gene>
<dbReference type="InterPro" id="IPR006676">
    <property type="entry name" value="tRNA_splic"/>
</dbReference>
<dbReference type="PANTHER" id="PTHR21227">
    <property type="entry name" value="TRNA-SPLICING ENDONUCLEASE SUBUNIT SEN2"/>
    <property type="match status" value="1"/>
</dbReference>
<dbReference type="PANTHER" id="PTHR21227:SF0">
    <property type="entry name" value="TRNA-SPLICING ENDONUCLEASE SUBUNIT SEN2"/>
    <property type="match status" value="1"/>
</dbReference>
<dbReference type="GO" id="GO:0005737">
    <property type="term" value="C:cytoplasm"/>
    <property type="evidence" value="ECO:0007669"/>
    <property type="project" value="TreeGrafter"/>
</dbReference>
<dbReference type="InterPro" id="IPR006677">
    <property type="entry name" value="tRNA_intron_Endonuc_cat-like"/>
</dbReference>
<keyword evidence="8" id="KW-1185">Reference proteome</keyword>
<dbReference type="CDD" id="cd22363">
    <property type="entry name" value="tRNA-intron_lyase_C"/>
    <property type="match status" value="2"/>
</dbReference>
<feature type="domain" description="tRNA intron endonuclease N-terminal" evidence="6">
    <location>
        <begin position="175"/>
        <end position="231"/>
    </location>
</feature>
<dbReference type="GO" id="GO:0003676">
    <property type="term" value="F:nucleic acid binding"/>
    <property type="evidence" value="ECO:0007669"/>
    <property type="project" value="InterPro"/>
</dbReference>
<evidence type="ECO:0000256" key="1">
    <source>
        <dbReference type="ARBA" id="ARBA00022694"/>
    </source>
</evidence>
<dbReference type="Gene3D" id="3.40.1170.20">
    <property type="entry name" value="tRNA intron endonuclease, N-terminal domain"/>
    <property type="match status" value="2"/>
</dbReference>
<dbReference type="AlphaFoldDB" id="A0AAV3T166"/>
<evidence type="ECO:0000256" key="4">
    <source>
        <dbReference type="HAMAP-Rule" id="MF_01834"/>
    </source>
</evidence>
<feature type="active site" evidence="4">
    <location>
        <position position="321"/>
    </location>
</feature>
<dbReference type="NCBIfam" id="TIGR00324">
    <property type="entry name" value="endA"/>
    <property type="match status" value="1"/>
</dbReference>
<dbReference type="GO" id="GO:0006388">
    <property type="term" value="P:tRNA splicing, via endonucleolytic cleavage and ligation"/>
    <property type="evidence" value="ECO:0007669"/>
    <property type="project" value="UniProtKB-UniRule"/>
</dbReference>
<reference evidence="7 8" key="1">
    <citation type="journal article" date="2019" name="Int. J. Syst. Evol. Microbiol.">
        <title>The Global Catalogue of Microorganisms (GCM) 10K type strain sequencing project: providing services to taxonomists for standard genome sequencing and annotation.</title>
        <authorList>
            <consortium name="The Broad Institute Genomics Platform"/>
            <consortium name="The Broad Institute Genome Sequencing Center for Infectious Disease"/>
            <person name="Wu L."/>
            <person name="Ma J."/>
        </authorList>
    </citation>
    <scope>NUCLEOTIDE SEQUENCE [LARGE SCALE GENOMIC DNA]</scope>
    <source>
        <strain evidence="7 8">JCM 16327</strain>
    </source>
</reference>
<dbReference type="Pfam" id="PF01974">
    <property type="entry name" value="tRNA_int_endo"/>
    <property type="match status" value="1"/>
</dbReference>
<evidence type="ECO:0000259" key="6">
    <source>
        <dbReference type="Pfam" id="PF02778"/>
    </source>
</evidence>
<dbReference type="InterPro" id="IPR036740">
    <property type="entry name" value="tRNA_intron_Endonuc_N_sf"/>
</dbReference>
<feature type="domain" description="tRNA intron endonuclease N-terminal" evidence="6">
    <location>
        <begin position="1"/>
        <end position="66"/>
    </location>
</feature>
<comment type="subunit">
    <text evidence="4">Homodimer.</text>
</comment>
<dbReference type="GO" id="GO:0000213">
    <property type="term" value="F:tRNA-intron lyase activity"/>
    <property type="evidence" value="ECO:0007669"/>
    <property type="project" value="UniProtKB-UniRule"/>
</dbReference>
<dbReference type="EC" id="4.6.1.16" evidence="4"/>
<feature type="active site" evidence="4">
    <location>
        <position position="279"/>
    </location>
</feature>
<dbReference type="Proteomes" id="UP001500194">
    <property type="component" value="Unassembled WGS sequence"/>
</dbReference>